<evidence type="ECO:0000313" key="2">
    <source>
        <dbReference type="Proteomes" id="UP000319143"/>
    </source>
</evidence>
<name>A0A5C6D4Y2_9BACT</name>
<proteinExistence type="predicted"/>
<evidence type="ECO:0000313" key="1">
    <source>
        <dbReference type="EMBL" id="TWU31992.1"/>
    </source>
</evidence>
<dbReference type="PANTHER" id="PTHR12526">
    <property type="entry name" value="GLYCOSYLTRANSFERASE"/>
    <property type="match status" value="1"/>
</dbReference>
<dbReference type="PANTHER" id="PTHR12526:SF627">
    <property type="entry name" value="D-RHAMNOSYLTRANSFERASE WBPZ"/>
    <property type="match status" value="1"/>
</dbReference>
<dbReference type="SUPFAM" id="SSF53756">
    <property type="entry name" value="UDP-Glycosyltransferase/glycogen phosphorylase"/>
    <property type="match status" value="1"/>
</dbReference>
<protein>
    <submittedName>
        <fullName evidence="1">Glycosyltransferase Gtf1</fullName>
    </submittedName>
</protein>
<reference evidence="1 2" key="1">
    <citation type="submission" date="2019-02" db="EMBL/GenBank/DDBJ databases">
        <title>Deep-cultivation of Planctomycetes and their phenomic and genomic characterization uncovers novel biology.</title>
        <authorList>
            <person name="Wiegand S."/>
            <person name="Jogler M."/>
            <person name="Boedeker C."/>
            <person name="Pinto D."/>
            <person name="Vollmers J."/>
            <person name="Rivas-Marin E."/>
            <person name="Kohn T."/>
            <person name="Peeters S.H."/>
            <person name="Heuer A."/>
            <person name="Rast P."/>
            <person name="Oberbeckmann S."/>
            <person name="Bunk B."/>
            <person name="Jeske O."/>
            <person name="Meyerdierks A."/>
            <person name="Storesund J.E."/>
            <person name="Kallscheuer N."/>
            <person name="Luecker S."/>
            <person name="Lage O.M."/>
            <person name="Pohl T."/>
            <person name="Merkel B.J."/>
            <person name="Hornburger P."/>
            <person name="Mueller R.-W."/>
            <person name="Bruemmer F."/>
            <person name="Labrenz M."/>
            <person name="Spormann A.M."/>
            <person name="Op Den Camp H."/>
            <person name="Overmann J."/>
            <person name="Amann R."/>
            <person name="Jetten M.S.M."/>
            <person name="Mascher T."/>
            <person name="Medema M.H."/>
            <person name="Devos D.P."/>
            <person name="Kaster A.-K."/>
            <person name="Ovreas L."/>
            <person name="Rohde M."/>
            <person name="Galperin M.Y."/>
            <person name="Jogler C."/>
        </authorList>
    </citation>
    <scope>NUCLEOTIDE SEQUENCE [LARGE SCALE GENOMIC DNA]</scope>
    <source>
        <strain evidence="1 2">Poly41</strain>
    </source>
</reference>
<dbReference type="Pfam" id="PF13692">
    <property type="entry name" value="Glyco_trans_1_4"/>
    <property type="match status" value="1"/>
</dbReference>
<dbReference type="EMBL" id="SJPV01000014">
    <property type="protein sequence ID" value="TWU31992.1"/>
    <property type="molecule type" value="Genomic_DNA"/>
</dbReference>
<dbReference type="Proteomes" id="UP000319143">
    <property type="component" value="Unassembled WGS sequence"/>
</dbReference>
<accession>A0A5C6D4Y2</accession>
<organism evidence="1 2">
    <name type="scientific">Novipirellula artificiosorum</name>
    <dbReference type="NCBI Taxonomy" id="2528016"/>
    <lineage>
        <taxon>Bacteria</taxon>
        <taxon>Pseudomonadati</taxon>
        <taxon>Planctomycetota</taxon>
        <taxon>Planctomycetia</taxon>
        <taxon>Pirellulales</taxon>
        <taxon>Pirellulaceae</taxon>
        <taxon>Novipirellula</taxon>
    </lineage>
</organism>
<gene>
    <name evidence="1" type="primary">gtf1</name>
    <name evidence="1" type="ORF">Poly41_58800</name>
</gene>
<dbReference type="OrthoDB" id="9790710at2"/>
<dbReference type="Gene3D" id="3.40.50.2000">
    <property type="entry name" value="Glycogen Phosphorylase B"/>
    <property type="match status" value="2"/>
</dbReference>
<keyword evidence="2" id="KW-1185">Reference proteome</keyword>
<sequence>MRVLASLISNHGLGYFGFCKVKVGFYSSMTGMPWGGSEVLWSKVAHRLLNNDIQVTVNYRWWENAAPELDHLRSAGATIWPRRDPTWRSWPYRMTSPRNLESETSHVRRWIAREKPDFVLVILGYHLDAVTPATELIRREIPYAINVQAASTEALEETDLEEFRAAYRNARKVFFVSQENLDRVETNLAIELHNAAIVDNPFNVQWNANPCWPSDQGRLQLACVGRIHFTSKGQDLLIPLLKQEKWRDRNLCIRLFGDSQGNRTQMEGLIERYGLQSHIQLAGFAQNVEDIWGNHHGLILPSRFEGAALAVVETMLCNRICITTDVGRNRELIDHGETGFLAAAATVELLDAALEAAWKKRGDWRSMGELAGRRIRQRYGSNPVSDFYQQIVDLGHIQ</sequence>
<dbReference type="AlphaFoldDB" id="A0A5C6D4Y2"/>
<comment type="caution">
    <text evidence="1">The sequence shown here is derived from an EMBL/GenBank/DDBJ whole genome shotgun (WGS) entry which is preliminary data.</text>
</comment>
<keyword evidence="1" id="KW-0808">Transferase</keyword>
<dbReference type="GO" id="GO:0016740">
    <property type="term" value="F:transferase activity"/>
    <property type="evidence" value="ECO:0007669"/>
    <property type="project" value="UniProtKB-KW"/>
</dbReference>